<keyword evidence="3" id="KW-1185">Reference proteome</keyword>
<evidence type="ECO:0000256" key="1">
    <source>
        <dbReference type="SAM" id="MobiDB-lite"/>
    </source>
</evidence>
<evidence type="ECO:0000313" key="3">
    <source>
        <dbReference type="Proteomes" id="UP000634136"/>
    </source>
</evidence>
<accession>A0A835C7W8</accession>
<organism evidence="2 3">
    <name type="scientific">Senna tora</name>
    <dbReference type="NCBI Taxonomy" id="362788"/>
    <lineage>
        <taxon>Eukaryota</taxon>
        <taxon>Viridiplantae</taxon>
        <taxon>Streptophyta</taxon>
        <taxon>Embryophyta</taxon>
        <taxon>Tracheophyta</taxon>
        <taxon>Spermatophyta</taxon>
        <taxon>Magnoliopsida</taxon>
        <taxon>eudicotyledons</taxon>
        <taxon>Gunneridae</taxon>
        <taxon>Pentapetalae</taxon>
        <taxon>rosids</taxon>
        <taxon>fabids</taxon>
        <taxon>Fabales</taxon>
        <taxon>Fabaceae</taxon>
        <taxon>Caesalpinioideae</taxon>
        <taxon>Cassia clade</taxon>
        <taxon>Senna</taxon>
    </lineage>
</organism>
<dbReference type="AlphaFoldDB" id="A0A835C7W8"/>
<feature type="region of interest" description="Disordered" evidence="1">
    <location>
        <begin position="1"/>
        <end position="39"/>
    </location>
</feature>
<feature type="compositionally biased region" description="Polar residues" evidence="1">
    <location>
        <begin position="29"/>
        <end position="39"/>
    </location>
</feature>
<dbReference type="EMBL" id="JAAIUW010000004">
    <property type="protein sequence ID" value="KAF7834536.1"/>
    <property type="molecule type" value="Genomic_DNA"/>
</dbReference>
<comment type="caution">
    <text evidence="2">The sequence shown here is derived from an EMBL/GenBank/DDBJ whole genome shotgun (WGS) entry which is preliminary data.</text>
</comment>
<gene>
    <name evidence="2" type="ORF">G2W53_009395</name>
</gene>
<protein>
    <submittedName>
        <fullName evidence="2">Uncharacterized protein</fullName>
    </submittedName>
</protein>
<proteinExistence type="predicted"/>
<evidence type="ECO:0000313" key="2">
    <source>
        <dbReference type="EMBL" id="KAF7834536.1"/>
    </source>
</evidence>
<sequence>MFSATTEVRGAGAGKRRRYSDGTLGPVTERNSLEGSPYI</sequence>
<reference evidence="2" key="1">
    <citation type="submission" date="2020-09" db="EMBL/GenBank/DDBJ databases">
        <title>Genome-Enabled Discovery of Anthraquinone Biosynthesis in Senna tora.</title>
        <authorList>
            <person name="Kang S.-H."/>
            <person name="Pandey R.P."/>
            <person name="Lee C.-M."/>
            <person name="Sim J.-S."/>
            <person name="Jeong J.-T."/>
            <person name="Choi B.-S."/>
            <person name="Jung M."/>
            <person name="Ginzburg D."/>
            <person name="Zhao K."/>
            <person name="Won S.Y."/>
            <person name="Oh T.-J."/>
            <person name="Yu Y."/>
            <person name="Kim N.-H."/>
            <person name="Lee O.R."/>
            <person name="Lee T.-H."/>
            <person name="Bashyal P."/>
            <person name="Kim T.-S."/>
            <person name="Lee W.-H."/>
            <person name="Kawkins C."/>
            <person name="Kim C.-K."/>
            <person name="Kim J.S."/>
            <person name="Ahn B.O."/>
            <person name="Rhee S.Y."/>
            <person name="Sohng J.K."/>
        </authorList>
    </citation>
    <scope>NUCLEOTIDE SEQUENCE</scope>
    <source>
        <tissue evidence="2">Leaf</tissue>
    </source>
</reference>
<name>A0A835C7W8_9FABA</name>
<dbReference type="Proteomes" id="UP000634136">
    <property type="component" value="Unassembled WGS sequence"/>
</dbReference>